<proteinExistence type="predicted"/>
<accession>A0ABQ6PYY6</accession>
<keyword evidence="1" id="KW-0802">TPR repeat</keyword>
<feature type="repeat" description="TPR" evidence="1">
    <location>
        <begin position="368"/>
        <end position="401"/>
    </location>
</feature>
<dbReference type="Pfam" id="PF00561">
    <property type="entry name" value="Abhydrolase_1"/>
    <property type="match status" value="1"/>
</dbReference>
<keyword evidence="4" id="KW-1185">Reference proteome</keyword>
<dbReference type="PANTHER" id="PTHR43798">
    <property type="entry name" value="MONOACYLGLYCEROL LIPASE"/>
    <property type="match status" value="1"/>
</dbReference>
<dbReference type="InterPro" id="IPR029058">
    <property type="entry name" value="AB_hydrolase_fold"/>
</dbReference>
<dbReference type="Proteomes" id="UP001307705">
    <property type="component" value="Unassembled WGS sequence"/>
</dbReference>
<dbReference type="Gene3D" id="3.40.50.1820">
    <property type="entry name" value="alpha/beta hydrolase"/>
    <property type="match status" value="1"/>
</dbReference>
<dbReference type="RefSeq" id="WP_338227920.1">
    <property type="nucleotide sequence ID" value="NZ_BTPE01000004.1"/>
</dbReference>
<protein>
    <recommendedName>
        <fullName evidence="2">AB hydrolase-1 domain-containing protein</fullName>
    </recommendedName>
</protein>
<sequence>MAKSISVWLVLVLVSFVTCFGQNPGKKVAIDGKDIFYHLAGIENRKFGQPLVILESNHASSFDTWYKVIDNLENVPILAYDRAGIGQSDPFDESPTPENRTRQLRNLLEKLNLEPPYILVGHGWGSMLIKDFAMTYPESVEGMIYLDPVDESSSFEKMITIFNQAGWDGEKIAKEFFEVRKERFQQAPAGIKAEAQVMYEFALGEKSNPKLYDFPEIPSAILLGGKHVGYMENPFEPTLTVDYQQVVNLLQRDRISNFTDLILNRQDSEMILLSNYMHYFHLQEPEKISASILSKYHGDPAKKLVKAAQKYDLEQFKKYLEGLETHTLNGEITEAIINMLGYDQLRKDQPAHALVLFSYNLEQNPQSANVYDSMGDGLVAMGKTKEAIPYFEKAVKLGEQSKHRDLGLFKKNLAAAKGEE</sequence>
<name>A0ABQ6PYY6_9BACT</name>
<dbReference type="InterPro" id="IPR019734">
    <property type="entry name" value="TPR_rpt"/>
</dbReference>
<dbReference type="InterPro" id="IPR011990">
    <property type="entry name" value="TPR-like_helical_dom_sf"/>
</dbReference>
<feature type="domain" description="AB hydrolase-1" evidence="2">
    <location>
        <begin position="51"/>
        <end position="187"/>
    </location>
</feature>
<dbReference type="InterPro" id="IPR050266">
    <property type="entry name" value="AB_hydrolase_sf"/>
</dbReference>
<dbReference type="SUPFAM" id="SSF53474">
    <property type="entry name" value="alpha/beta-Hydrolases"/>
    <property type="match status" value="1"/>
</dbReference>
<dbReference type="SUPFAM" id="SSF48452">
    <property type="entry name" value="TPR-like"/>
    <property type="match status" value="1"/>
</dbReference>
<organism evidence="3 4">
    <name type="scientific">Algoriphagus taiwanensis</name>
    <dbReference type="NCBI Taxonomy" id="1445656"/>
    <lineage>
        <taxon>Bacteria</taxon>
        <taxon>Pseudomonadati</taxon>
        <taxon>Bacteroidota</taxon>
        <taxon>Cytophagia</taxon>
        <taxon>Cytophagales</taxon>
        <taxon>Cyclobacteriaceae</taxon>
        <taxon>Algoriphagus</taxon>
    </lineage>
</organism>
<dbReference type="EMBL" id="BTPE01000004">
    <property type="protein sequence ID" value="GMQ33144.1"/>
    <property type="molecule type" value="Genomic_DNA"/>
</dbReference>
<evidence type="ECO:0000259" key="2">
    <source>
        <dbReference type="Pfam" id="PF00561"/>
    </source>
</evidence>
<reference evidence="3 4" key="1">
    <citation type="submission" date="2023-08" db="EMBL/GenBank/DDBJ databases">
        <title>Draft genome sequence of Algoriphagus taiwanensis.</title>
        <authorList>
            <person name="Takatani N."/>
            <person name="Hosokawa M."/>
            <person name="Sawabe T."/>
        </authorList>
    </citation>
    <scope>NUCLEOTIDE SEQUENCE [LARGE SCALE GENOMIC DNA]</scope>
    <source>
        <strain evidence="3 4">JCM 19755</strain>
    </source>
</reference>
<dbReference type="Gene3D" id="1.25.40.10">
    <property type="entry name" value="Tetratricopeptide repeat domain"/>
    <property type="match status" value="1"/>
</dbReference>
<evidence type="ECO:0000256" key="1">
    <source>
        <dbReference type="PROSITE-ProRule" id="PRU00339"/>
    </source>
</evidence>
<evidence type="ECO:0000313" key="4">
    <source>
        <dbReference type="Proteomes" id="UP001307705"/>
    </source>
</evidence>
<dbReference type="InterPro" id="IPR000073">
    <property type="entry name" value="AB_hydrolase_1"/>
</dbReference>
<dbReference type="PANTHER" id="PTHR43798:SF33">
    <property type="entry name" value="HYDROLASE, PUTATIVE (AFU_ORTHOLOGUE AFUA_2G14860)-RELATED"/>
    <property type="match status" value="1"/>
</dbReference>
<dbReference type="PROSITE" id="PS50005">
    <property type="entry name" value="TPR"/>
    <property type="match status" value="1"/>
</dbReference>
<evidence type="ECO:0000313" key="3">
    <source>
        <dbReference type="EMBL" id="GMQ33144.1"/>
    </source>
</evidence>
<comment type="caution">
    <text evidence="3">The sequence shown here is derived from an EMBL/GenBank/DDBJ whole genome shotgun (WGS) entry which is preliminary data.</text>
</comment>
<gene>
    <name evidence="3" type="ORF">Ataiwa_14160</name>
</gene>